<sequence length="119" mass="13131">MGLLGRPAVAALAMSLALAPTASADNEDYFLNELYKTHQKWYWSYGEQYIVDVGHGVCNDWAAGVSYPDEVASLAMSKQWSQRNTRYFIALATGSFCQGYYSTKIPPEARLQPGQLPGS</sequence>
<feature type="signal peptide" evidence="1">
    <location>
        <begin position="1"/>
        <end position="24"/>
    </location>
</feature>
<keyword evidence="1" id="KW-0732">Signal</keyword>
<dbReference type="AlphaFoldDB" id="A0ABD6P2N8"/>
<gene>
    <name evidence="3" type="ORF">A5672_13335</name>
</gene>
<dbReference type="Pfam" id="PF05305">
    <property type="entry name" value="DUF732"/>
    <property type="match status" value="1"/>
</dbReference>
<organism evidence="3 4">
    <name type="scientific">Mycobacterium alsense</name>
    <dbReference type="NCBI Taxonomy" id="324058"/>
    <lineage>
        <taxon>Bacteria</taxon>
        <taxon>Bacillati</taxon>
        <taxon>Actinomycetota</taxon>
        <taxon>Actinomycetes</taxon>
        <taxon>Mycobacteriales</taxon>
        <taxon>Mycobacteriaceae</taxon>
        <taxon>Mycobacterium</taxon>
    </lineage>
</organism>
<reference evidence="3 4" key="1">
    <citation type="submission" date="2016-06" db="EMBL/GenBank/DDBJ databases">
        <authorList>
            <person name="Sutton G."/>
            <person name="Brinkac L."/>
            <person name="Sanka R."/>
            <person name="Adams M."/>
            <person name="Lau E."/>
            <person name="Sam S."/>
            <person name="Sreng N."/>
            <person name="Him V."/>
            <person name="Kerleguer A."/>
            <person name="Cheng S."/>
        </authorList>
    </citation>
    <scope>NUCLEOTIDE SEQUENCE [LARGE SCALE GENOMIC DNA]</scope>
    <source>
        <strain evidence="3 4">E2978</strain>
    </source>
</reference>
<dbReference type="Proteomes" id="UP000092086">
    <property type="component" value="Unassembled WGS sequence"/>
</dbReference>
<evidence type="ECO:0000259" key="2">
    <source>
        <dbReference type="Pfam" id="PF05305"/>
    </source>
</evidence>
<accession>A0ABD6P2N8</accession>
<dbReference type="InterPro" id="IPR007969">
    <property type="entry name" value="DUF732"/>
</dbReference>
<name>A0ABD6P2N8_9MYCO</name>
<protein>
    <recommendedName>
        <fullName evidence="2">DUF732 domain-containing protein</fullName>
    </recommendedName>
</protein>
<comment type="caution">
    <text evidence="3">The sequence shown here is derived from an EMBL/GenBank/DDBJ whole genome shotgun (WGS) entry which is preliminary data.</text>
</comment>
<dbReference type="RefSeq" id="WP_068208109.1">
    <property type="nucleotide sequence ID" value="NZ_LZIT01000100.1"/>
</dbReference>
<evidence type="ECO:0000256" key="1">
    <source>
        <dbReference type="SAM" id="SignalP"/>
    </source>
</evidence>
<evidence type="ECO:0000313" key="4">
    <source>
        <dbReference type="Proteomes" id="UP000092086"/>
    </source>
</evidence>
<dbReference type="EMBL" id="LZIT01000100">
    <property type="protein sequence ID" value="OBG40954.1"/>
    <property type="molecule type" value="Genomic_DNA"/>
</dbReference>
<proteinExistence type="predicted"/>
<evidence type="ECO:0000313" key="3">
    <source>
        <dbReference type="EMBL" id="OBG40954.1"/>
    </source>
</evidence>
<feature type="domain" description="DUF732" evidence="2">
    <location>
        <begin position="27"/>
        <end position="97"/>
    </location>
</feature>
<feature type="chain" id="PRO_5044802367" description="DUF732 domain-containing protein" evidence="1">
    <location>
        <begin position="25"/>
        <end position="119"/>
    </location>
</feature>